<dbReference type="RefSeq" id="WP_006054618.1">
    <property type="nucleotide sequence ID" value="NZ_RZHH01000003.1"/>
</dbReference>
<sequence length="68" mass="7546">MSIERPQGVHPEWCPDCGDEMLFSGTQSAGYAQFFCENCRYRHDVYVGRPAVDAASTDESTTAVRDPS</sequence>
<dbReference type="AlphaFoldDB" id="A0A482T5N8"/>
<dbReference type="NCBIfam" id="NF041913">
    <property type="entry name" value="HVO_2142"/>
    <property type="match status" value="1"/>
</dbReference>
<dbReference type="InterPro" id="IPR049699">
    <property type="entry name" value="HVO_2142-like"/>
</dbReference>
<comment type="caution">
    <text evidence="1">The sequence shown here is derived from an EMBL/GenBank/DDBJ whole genome shotgun (WGS) entry which is preliminary data.</text>
</comment>
<dbReference type="OMA" id="FCENCRY"/>
<evidence type="ECO:0000313" key="1">
    <source>
        <dbReference type="EMBL" id="RYJ08187.1"/>
    </source>
</evidence>
<dbReference type="EMBL" id="RZHH01000003">
    <property type="protein sequence ID" value="RYJ08187.1"/>
    <property type="molecule type" value="Genomic_DNA"/>
</dbReference>
<dbReference type="Proteomes" id="UP000294028">
    <property type="component" value="Unassembled WGS sequence"/>
</dbReference>
<accession>A0A482T5N8</accession>
<evidence type="ECO:0000313" key="2">
    <source>
        <dbReference type="Proteomes" id="UP000294028"/>
    </source>
</evidence>
<reference evidence="1 2" key="1">
    <citation type="submission" date="2018-12" db="EMBL/GenBank/DDBJ databases">
        <title>Genome analysis provides insights into bioremediation potentialities of Halogeometricum borinquense strain N11.</title>
        <authorList>
            <person name="Najjari A."/>
            <person name="Youssef N."/>
            <person name="Fhoula I."/>
            <person name="Ben Dhia O."/>
            <person name="Mahjoubi M."/>
            <person name="Ouzari H.I."/>
            <person name="Cherif A."/>
        </authorList>
    </citation>
    <scope>NUCLEOTIDE SEQUENCE [LARGE SCALE GENOMIC DNA]</scope>
    <source>
        <strain evidence="1 2">N11</strain>
    </source>
</reference>
<evidence type="ECO:0008006" key="3">
    <source>
        <dbReference type="Google" id="ProtNLM"/>
    </source>
</evidence>
<organism evidence="1 2">
    <name type="scientific">Halogeometricum borinquense</name>
    <dbReference type="NCBI Taxonomy" id="60847"/>
    <lineage>
        <taxon>Archaea</taxon>
        <taxon>Methanobacteriati</taxon>
        <taxon>Methanobacteriota</taxon>
        <taxon>Stenosarchaea group</taxon>
        <taxon>Halobacteria</taxon>
        <taxon>Halobacteriales</taxon>
        <taxon>Haloferacaceae</taxon>
        <taxon>Halogeometricum</taxon>
    </lineage>
</organism>
<gene>
    <name evidence="1" type="ORF">ELS19_16605</name>
</gene>
<proteinExistence type="predicted"/>
<dbReference type="GeneID" id="9988800"/>
<protein>
    <recommendedName>
        <fullName evidence="3">Small CPxCG-related zinc finger protein</fullName>
    </recommendedName>
</protein>
<name>A0A482T5N8_9EURY</name>